<dbReference type="Proteomes" id="UP001652432">
    <property type="component" value="Unassembled WGS sequence"/>
</dbReference>
<evidence type="ECO:0000313" key="4">
    <source>
        <dbReference type="Proteomes" id="UP001652432"/>
    </source>
</evidence>
<accession>A0ABT2SZC9</accession>
<keyword evidence="3" id="KW-0378">Hydrolase</keyword>
<evidence type="ECO:0000313" key="3">
    <source>
        <dbReference type="EMBL" id="MCU6743061.1"/>
    </source>
</evidence>
<keyword evidence="2" id="KW-0812">Transmembrane</keyword>
<dbReference type="Gene3D" id="3.40.50.1110">
    <property type="entry name" value="SGNH hydrolase"/>
    <property type="match status" value="1"/>
</dbReference>
<gene>
    <name evidence="3" type="ORF">OCV77_00835</name>
</gene>
<keyword evidence="4" id="KW-1185">Reference proteome</keyword>
<keyword evidence="1" id="KW-0175">Coiled coil</keyword>
<name>A0ABT2SZC9_9FIRM</name>
<dbReference type="GO" id="GO:0016787">
    <property type="term" value="F:hydrolase activity"/>
    <property type="evidence" value="ECO:0007669"/>
    <property type="project" value="UniProtKB-KW"/>
</dbReference>
<dbReference type="CDD" id="cd00229">
    <property type="entry name" value="SGNH_hydrolase"/>
    <property type="match status" value="1"/>
</dbReference>
<dbReference type="SUPFAM" id="SSF52266">
    <property type="entry name" value="SGNH hydrolase"/>
    <property type="match status" value="1"/>
</dbReference>
<feature type="coiled-coil region" evidence="1">
    <location>
        <begin position="32"/>
        <end position="59"/>
    </location>
</feature>
<dbReference type="RefSeq" id="WP_262572432.1">
    <property type="nucleotide sequence ID" value="NZ_JAOQKJ010000001.1"/>
</dbReference>
<reference evidence="3 4" key="1">
    <citation type="journal article" date="2021" name="ISME Commun">
        <title>Automated analysis of genomic sequences facilitates high-throughput and comprehensive description of bacteria.</title>
        <authorList>
            <person name="Hitch T.C.A."/>
        </authorList>
    </citation>
    <scope>NUCLEOTIDE SEQUENCE [LARGE SCALE GENOMIC DNA]</scope>
    <source>
        <strain evidence="3 4">Sanger_18</strain>
    </source>
</reference>
<organism evidence="3 4">
    <name type="scientific">Suilimivivens aceti</name>
    <dbReference type="NCBI Taxonomy" id="2981774"/>
    <lineage>
        <taxon>Bacteria</taxon>
        <taxon>Bacillati</taxon>
        <taxon>Bacillota</taxon>
        <taxon>Clostridia</taxon>
        <taxon>Lachnospirales</taxon>
        <taxon>Lachnospiraceae</taxon>
        <taxon>Suilimivivens</taxon>
    </lineage>
</organism>
<comment type="caution">
    <text evidence="3">The sequence shown here is derived from an EMBL/GenBank/DDBJ whole genome shotgun (WGS) entry which is preliminary data.</text>
</comment>
<evidence type="ECO:0000256" key="1">
    <source>
        <dbReference type="SAM" id="Coils"/>
    </source>
</evidence>
<dbReference type="EMBL" id="JAOQKJ010000001">
    <property type="protein sequence ID" value="MCU6743061.1"/>
    <property type="molecule type" value="Genomic_DNA"/>
</dbReference>
<protein>
    <submittedName>
        <fullName evidence="3">SGNH/GDSL hydrolase family protein</fullName>
    </submittedName>
</protein>
<evidence type="ECO:0000256" key="2">
    <source>
        <dbReference type="SAM" id="Phobius"/>
    </source>
</evidence>
<keyword evidence="2" id="KW-0472">Membrane</keyword>
<keyword evidence="2" id="KW-1133">Transmembrane helix</keyword>
<feature type="transmembrane region" description="Helical" evidence="2">
    <location>
        <begin position="6"/>
        <end position="25"/>
    </location>
</feature>
<dbReference type="InterPro" id="IPR036514">
    <property type="entry name" value="SGNH_hydro_sf"/>
</dbReference>
<sequence length="227" mass="25912">MKRFLVKIGIAIICTMMCVGSGIIVRKFYYYEKAQEEQIAQLNADISKLSGEMAILRSTLGETLPSVEWNENGYNYLAIGNSITVHGLASYWWDDDRGMASTCDENDYVHRIKNYLEYNNVTLNVYNFSTWETVGTDRAEFLELLMPYLSPKIDLITIQLGENAQDLVTWESDFEELITYIKGKAPEAEIVVIGDFWSNKNRDELKKQGKCTIASTLTTLSHFRGLL</sequence>
<proteinExistence type="predicted"/>